<dbReference type="OrthoDB" id="2357456at2"/>
<dbReference type="Proteomes" id="UP000032512">
    <property type="component" value="Unassembled WGS sequence"/>
</dbReference>
<comment type="caution">
    <text evidence="1">The sequence shown here is derived from an EMBL/GenBank/DDBJ whole genome shotgun (WGS) entry which is preliminary data.</text>
</comment>
<name>A0A0D6ZC33_9BACI</name>
<dbReference type="EMBL" id="JXIQ01000036">
    <property type="protein sequence ID" value="KIY22825.1"/>
    <property type="molecule type" value="Genomic_DNA"/>
</dbReference>
<reference evidence="1 2" key="1">
    <citation type="submission" date="2015-01" db="EMBL/GenBank/DDBJ databases">
        <title>Draft genome sequences of the supercritical CO2 tolerant bacteria Bacillus subterraneus MITOT1 and Bacillus cereus MIT0214.</title>
        <authorList>
            <person name="Peet K.C."/>
            <person name="Thompson J.R."/>
        </authorList>
    </citation>
    <scope>NUCLEOTIDE SEQUENCE [LARGE SCALE GENOMIC DNA]</scope>
    <source>
        <strain evidence="1 2">MITOT1</strain>
    </source>
</reference>
<protein>
    <recommendedName>
        <fullName evidence="3">DUF1641 domain-containing protein</fullName>
    </recommendedName>
</protein>
<sequence length="188" mass="21796">MAISEFKQEKQRPEWVSELEQPEVQASLADLVRKMPEIQKTYQSLEDIVLFAQAFLQDRESIDRLEEKITQYSINEETIKSLVTLMEKLPSIVRVVEQLEELTVFMNSVLKDTESMAYISGMLHEYVDPFVKEGEKGMKLVNEIKKRAEAKHQTYSLLTIMKWLKDPSVQKGLGYVHATLEVLSDNKK</sequence>
<evidence type="ECO:0000313" key="2">
    <source>
        <dbReference type="Proteomes" id="UP000032512"/>
    </source>
</evidence>
<evidence type="ECO:0000313" key="1">
    <source>
        <dbReference type="EMBL" id="KIY22825.1"/>
    </source>
</evidence>
<dbReference type="RefSeq" id="WP_044392156.1">
    <property type="nucleotide sequence ID" value="NZ_JXIQ01000036.1"/>
</dbReference>
<evidence type="ECO:0008006" key="3">
    <source>
        <dbReference type="Google" id="ProtNLM"/>
    </source>
</evidence>
<accession>A0A0D6ZC33</accession>
<proteinExistence type="predicted"/>
<dbReference type="PATRIC" id="fig|285983.3.peg.3822"/>
<organism evidence="1 2">
    <name type="scientific">Mesobacillus subterraneus</name>
    <dbReference type="NCBI Taxonomy" id="285983"/>
    <lineage>
        <taxon>Bacteria</taxon>
        <taxon>Bacillati</taxon>
        <taxon>Bacillota</taxon>
        <taxon>Bacilli</taxon>
        <taxon>Bacillales</taxon>
        <taxon>Bacillaceae</taxon>
        <taxon>Mesobacillus</taxon>
    </lineage>
</organism>
<gene>
    <name evidence="1" type="ORF">UB32_06330</name>
</gene>
<dbReference type="AlphaFoldDB" id="A0A0D6ZC33"/>
<keyword evidence="2" id="KW-1185">Reference proteome</keyword>